<accession>W2S091</accession>
<reference evidence="2 3" key="1">
    <citation type="submission" date="2013-03" db="EMBL/GenBank/DDBJ databases">
        <title>The Genome Sequence of Phialophora europaea CBS 101466.</title>
        <authorList>
            <consortium name="The Broad Institute Genomics Platform"/>
            <person name="Cuomo C."/>
            <person name="de Hoog S."/>
            <person name="Gorbushina A."/>
            <person name="Walker B."/>
            <person name="Young S.K."/>
            <person name="Zeng Q."/>
            <person name="Gargeya S."/>
            <person name="Fitzgerald M."/>
            <person name="Haas B."/>
            <person name="Abouelleil A."/>
            <person name="Allen A.W."/>
            <person name="Alvarado L."/>
            <person name="Arachchi H.M."/>
            <person name="Berlin A.M."/>
            <person name="Chapman S.B."/>
            <person name="Gainer-Dewar J."/>
            <person name="Goldberg J."/>
            <person name="Griggs A."/>
            <person name="Gujja S."/>
            <person name="Hansen M."/>
            <person name="Howarth C."/>
            <person name="Imamovic A."/>
            <person name="Ireland A."/>
            <person name="Larimer J."/>
            <person name="McCowan C."/>
            <person name="Murphy C."/>
            <person name="Pearson M."/>
            <person name="Poon T.W."/>
            <person name="Priest M."/>
            <person name="Roberts A."/>
            <person name="Saif S."/>
            <person name="Shea T."/>
            <person name="Sisk P."/>
            <person name="Sykes S."/>
            <person name="Wortman J."/>
            <person name="Nusbaum C."/>
            <person name="Birren B."/>
        </authorList>
    </citation>
    <scope>NUCLEOTIDE SEQUENCE [LARGE SCALE GENOMIC DNA]</scope>
    <source>
        <strain evidence="2 3">CBS 101466</strain>
    </source>
</reference>
<dbReference type="InterPro" id="IPR014347">
    <property type="entry name" value="Tautomerase/MIF_sf"/>
</dbReference>
<keyword evidence="3" id="KW-1185">Reference proteome</keyword>
<dbReference type="InterPro" id="IPR028116">
    <property type="entry name" value="Cis-CaaD-like"/>
</dbReference>
<evidence type="ECO:0000313" key="3">
    <source>
        <dbReference type="Proteomes" id="UP000030752"/>
    </source>
</evidence>
<dbReference type="Proteomes" id="UP000030752">
    <property type="component" value="Unassembled WGS sequence"/>
</dbReference>
<evidence type="ECO:0000313" key="2">
    <source>
        <dbReference type="EMBL" id="ETN42107.1"/>
    </source>
</evidence>
<dbReference type="RefSeq" id="XP_008716616.1">
    <property type="nucleotide sequence ID" value="XM_008718394.1"/>
</dbReference>
<gene>
    <name evidence="2" type="ORF">HMPREF1541_04046</name>
</gene>
<sequence>MPTYEVIHRCDLTNEQRDALAAAITEIHAQLFTVSKIFVNVWFRHWHEGGRYVGGQPECNNCIRAFVRGGPARSREQYVELVKQVRAAWYKVVPSTPDKETFLHVINVMDSIAAGMEFDFWTPPAGGDVEWFQENWKELTEKAKDFPQIRRLVDEVRDRGLAPKL</sequence>
<feature type="domain" description="Tautomerase cis-CaaD-like" evidence="1">
    <location>
        <begin position="1"/>
        <end position="102"/>
    </location>
</feature>
<dbReference type="SUPFAM" id="SSF55331">
    <property type="entry name" value="Tautomerase/MIF"/>
    <property type="match status" value="1"/>
</dbReference>
<dbReference type="Gene3D" id="3.30.429.10">
    <property type="entry name" value="Macrophage Migration Inhibitory Factor"/>
    <property type="match status" value="1"/>
</dbReference>
<name>W2S091_CYPE1</name>
<dbReference type="OrthoDB" id="9981319at2759"/>
<evidence type="ECO:0000259" key="1">
    <source>
        <dbReference type="Pfam" id="PF14832"/>
    </source>
</evidence>
<dbReference type="GeneID" id="19971385"/>
<dbReference type="Pfam" id="PF14832">
    <property type="entry name" value="Tautomerase_3"/>
    <property type="match status" value="1"/>
</dbReference>
<dbReference type="eggNOG" id="ENOG502S7I7">
    <property type="taxonomic scope" value="Eukaryota"/>
</dbReference>
<organism evidence="2 3">
    <name type="scientific">Cyphellophora europaea (strain CBS 101466)</name>
    <name type="common">Phialophora europaea</name>
    <dbReference type="NCBI Taxonomy" id="1220924"/>
    <lineage>
        <taxon>Eukaryota</taxon>
        <taxon>Fungi</taxon>
        <taxon>Dikarya</taxon>
        <taxon>Ascomycota</taxon>
        <taxon>Pezizomycotina</taxon>
        <taxon>Eurotiomycetes</taxon>
        <taxon>Chaetothyriomycetidae</taxon>
        <taxon>Chaetothyriales</taxon>
        <taxon>Cyphellophoraceae</taxon>
        <taxon>Cyphellophora</taxon>
    </lineage>
</organism>
<proteinExistence type="predicted"/>
<dbReference type="AlphaFoldDB" id="W2S091"/>
<dbReference type="EMBL" id="KB822719">
    <property type="protein sequence ID" value="ETN42107.1"/>
    <property type="molecule type" value="Genomic_DNA"/>
</dbReference>
<protein>
    <recommendedName>
        <fullName evidence="1">Tautomerase cis-CaaD-like domain-containing protein</fullName>
    </recommendedName>
</protein>
<dbReference type="InParanoid" id="W2S091"/>
<dbReference type="HOGENOM" id="CLU_088298_2_0_1"/>
<dbReference type="VEuPathDB" id="FungiDB:HMPREF1541_04046"/>